<dbReference type="GO" id="GO:0032506">
    <property type="term" value="P:cytokinetic process"/>
    <property type="evidence" value="ECO:0007669"/>
    <property type="project" value="TreeGrafter"/>
</dbReference>
<protein>
    <submittedName>
        <fullName evidence="4">DedD protein</fullName>
    </submittedName>
</protein>
<name>A0A1L8CM65_9PROT</name>
<evidence type="ECO:0000313" key="5">
    <source>
        <dbReference type="Proteomes" id="UP000231632"/>
    </source>
</evidence>
<dbReference type="Pfam" id="PF05036">
    <property type="entry name" value="SPOR"/>
    <property type="match status" value="1"/>
</dbReference>
<dbReference type="AlphaFoldDB" id="A0A1L8CM65"/>
<keyword evidence="2" id="KW-0472">Membrane</keyword>
<dbReference type="GO" id="GO:0042834">
    <property type="term" value="F:peptidoglycan binding"/>
    <property type="evidence" value="ECO:0007669"/>
    <property type="project" value="InterPro"/>
</dbReference>
<proteinExistence type="predicted"/>
<dbReference type="GO" id="GO:0032153">
    <property type="term" value="C:cell division site"/>
    <property type="evidence" value="ECO:0007669"/>
    <property type="project" value="TreeGrafter"/>
</dbReference>
<dbReference type="SUPFAM" id="SSF110997">
    <property type="entry name" value="Sporulation related repeat"/>
    <property type="match status" value="1"/>
</dbReference>
<feature type="coiled-coil region" evidence="1">
    <location>
        <begin position="66"/>
        <end position="100"/>
    </location>
</feature>
<dbReference type="GO" id="GO:0030428">
    <property type="term" value="C:cell septum"/>
    <property type="evidence" value="ECO:0007669"/>
    <property type="project" value="TreeGrafter"/>
</dbReference>
<organism evidence="4 5">
    <name type="scientific">Mariprofundus micogutta</name>
    <dbReference type="NCBI Taxonomy" id="1921010"/>
    <lineage>
        <taxon>Bacteria</taxon>
        <taxon>Pseudomonadati</taxon>
        <taxon>Pseudomonadota</taxon>
        <taxon>Candidatius Mariprofundia</taxon>
        <taxon>Mariprofundales</taxon>
        <taxon>Mariprofundaceae</taxon>
        <taxon>Mariprofundus</taxon>
    </lineage>
</organism>
<dbReference type="PANTHER" id="PTHR38687">
    <property type="entry name" value="CELL DIVISION PROTEIN DEDD-RELATED"/>
    <property type="match status" value="1"/>
</dbReference>
<dbReference type="STRING" id="1921010.MMIC_P0946"/>
<evidence type="ECO:0000256" key="2">
    <source>
        <dbReference type="SAM" id="Phobius"/>
    </source>
</evidence>
<feature type="transmembrane region" description="Helical" evidence="2">
    <location>
        <begin position="21"/>
        <end position="43"/>
    </location>
</feature>
<dbReference type="RefSeq" id="WP_072659309.1">
    <property type="nucleotide sequence ID" value="NZ_BDFD01000006.1"/>
</dbReference>
<dbReference type="OrthoDB" id="5293842at2"/>
<keyword evidence="1" id="KW-0175">Coiled coil</keyword>
<dbReference type="Gene3D" id="3.30.70.1070">
    <property type="entry name" value="Sporulation related repeat"/>
    <property type="match status" value="1"/>
</dbReference>
<dbReference type="PROSITE" id="PS51724">
    <property type="entry name" value="SPOR"/>
    <property type="match status" value="1"/>
</dbReference>
<dbReference type="Proteomes" id="UP000231632">
    <property type="component" value="Unassembled WGS sequence"/>
</dbReference>
<reference evidence="4 5" key="1">
    <citation type="journal article" date="2017" name="Arch. Microbiol.">
        <title>Mariprofundus micogutta sp. nov., a novel iron-oxidizing zetaproteobacterium isolated from a deep-sea hydrothermal field at the Bayonnaise knoll of the Izu-Ogasawara arc, and a description of Mariprofundales ord. nov. and Zetaproteobacteria classis nov.</title>
        <authorList>
            <person name="Makita H."/>
            <person name="Tanaka E."/>
            <person name="Mitsunobu S."/>
            <person name="Miyazaki M."/>
            <person name="Nunoura T."/>
            <person name="Uematsu K."/>
            <person name="Takaki Y."/>
            <person name="Nishi S."/>
            <person name="Shimamura S."/>
            <person name="Takai K."/>
        </authorList>
    </citation>
    <scope>NUCLEOTIDE SEQUENCE [LARGE SCALE GENOMIC DNA]</scope>
    <source>
        <strain evidence="4 5">ET2</strain>
    </source>
</reference>
<dbReference type="InterPro" id="IPR036680">
    <property type="entry name" value="SPOR-like_sf"/>
</dbReference>
<dbReference type="PANTHER" id="PTHR38687:SF1">
    <property type="entry name" value="CELL DIVISION PROTEIN DEDD"/>
    <property type="match status" value="1"/>
</dbReference>
<dbReference type="InterPro" id="IPR007730">
    <property type="entry name" value="SPOR-like_dom"/>
</dbReference>
<keyword evidence="2" id="KW-1133">Transmembrane helix</keyword>
<evidence type="ECO:0000259" key="3">
    <source>
        <dbReference type="PROSITE" id="PS51724"/>
    </source>
</evidence>
<evidence type="ECO:0000256" key="1">
    <source>
        <dbReference type="SAM" id="Coils"/>
    </source>
</evidence>
<dbReference type="EMBL" id="BDFD01000006">
    <property type="protein sequence ID" value="GAV19985.1"/>
    <property type="molecule type" value="Genomic_DNA"/>
</dbReference>
<evidence type="ECO:0000313" key="4">
    <source>
        <dbReference type="EMBL" id="GAV19985.1"/>
    </source>
</evidence>
<comment type="caution">
    <text evidence="4">The sequence shown here is derived from an EMBL/GenBank/DDBJ whole genome shotgun (WGS) entry which is preliminary data.</text>
</comment>
<keyword evidence="2" id="KW-0812">Transmembrane</keyword>
<gene>
    <name evidence="4" type="ORF">MMIC_P0946</name>
</gene>
<dbReference type="InterPro" id="IPR052521">
    <property type="entry name" value="Cell_div_SPOR-domain"/>
</dbReference>
<accession>A0A1L8CM65</accession>
<feature type="domain" description="SPOR" evidence="3">
    <location>
        <begin position="156"/>
        <end position="236"/>
    </location>
</feature>
<keyword evidence="5" id="KW-1185">Reference proteome</keyword>
<sequence length="237" mass="25820">MAKRDYAKVQAPSKSDSTANASILPAFAIVMVAAVCFAAGYWLGGEKAANVSSVDQSEMNRVQAELDSELANSKLLQVKVDELQDQIELLQNQARQGAHTKVGELKFYQELPKQSITPAPVAETSPAEARSMDGNNNPVLPDTEPLVEDPAIGHVDLGQDAHKVQIASFKTKSEAVIMQKKLMKAGVTSFVRKVKLDDRGVWFRVYAGPYADKESARKAVKDIQKKADIRGLIVRGN</sequence>